<dbReference type="OrthoDB" id="9803333at2"/>
<dbReference type="PRINTS" id="PR00080">
    <property type="entry name" value="SDRFAMILY"/>
</dbReference>
<organism evidence="3 4">
    <name type="scientific">Acidilutibacter cellobiosedens</name>
    <dbReference type="NCBI Taxonomy" id="2507161"/>
    <lineage>
        <taxon>Bacteria</taxon>
        <taxon>Bacillati</taxon>
        <taxon>Bacillota</taxon>
        <taxon>Tissierellia</taxon>
        <taxon>Tissierellales</taxon>
        <taxon>Acidilutibacteraceae</taxon>
        <taxon>Acidilutibacter</taxon>
    </lineage>
</organism>
<dbReference type="InterPro" id="IPR002347">
    <property type="entry name" value="SDR_fam"/>
</dbReference>
<dbReference type="InterPro" id="IPR036291">
    <property type="entry name" value="NAD(P)-bd_dom_sf"/>
</dbReference>
<dbReference type="SUPFAM" id="SSF51735">
    <property type="entry name" value="NAD(P)-binding Rossmann-fold domains"/>
    <property type="match status" value="1"/>
</dbReference>
<evidence type="ECO:0000256" key="2">
    <source>
        <dbReference type="ARBA" id="ARBA00023002"/>
    </source>
</evidence>
<dbReference type="FunFam" id="3.40.50.720:FF:000173">
    <property type="entry name" value="3-oxoacyl-[acyl-carrier protein] reductase"/>
    <property type="match status" value="1"/>
</dbReference>
<keyword evidence="2" id="KW-0560">Oxidoreductase</keyword>
<comment type="similarity">
    <text evidence="1">Belongs to the short-chain dehydrogenases/reductases (SDR) family.</text>
</comment>
<name>A0A410Q940_9FIRM</name>
<dbReference type="Gene3D" id="3.40.50.720">
    <property type="entry name" value="NAD(P)-binding Rossmann-like Domain"/>
    <property type="match status" value="1"/>
</dbReference>
<dbReference type="AlphaFoldDB" id="A0A410Q940"/>
<dbReference type="Proteomes" id="UP000287969">
    <property type="component" value="Chromosome"/>
</dbReference>
<evidence type="ECO:0000313" key="4">
    <source>
        <dbReference type="Proteomes" id="UP000287969"/>
    </source>
</evidence>
<reference evidence="4" key="1">
    <citation type="submission" date="2019-01" db="EMBL/GenBank/DDBJ databases">
        <title>Draft genomes of a novel of Sporanaerobacter strains.</title>
        <authorList>
            <person name="Ma S."/>
        </authorList>
    </citation>
    <scope>NUCLEOTIDE SEQUENCE [LARGE SCALE GENOMIC DNA]</scope>
    <source>
        <strain evidence="4">NJN-17</strain>
    </source>
</reference>
<dbReference type="NCBIfam" id="NF009466">
    <property type="entry name" value="PRK12826.1-2"/>
    <property type="match status" value="1"/>
</dbReference>
<evidence type="ECO:0000256" key="1">
    <source>
        <dbReference type="ARBA" id="ARBA00006484"/>
    </source>
</evidence>
<proteinExistence type="inferred from homology"/>
<dbReference type="NCBIfam" id="NF047420">
    <property type="entry name" value="EF_P_mod_YmfI"/>
    <property type="match status" value="1"/>
</dbReference>
<protein>
    <submittedName>
        <fullName evidence="3">SDR family oxidoreductase</fullName>
    </submittedName>
</protein>
<evidence type="ECO:0000313" key="3">
    <source>
        <dbReference type="EMBL" id="QAT60515.1"/>
    </source>
</evidence>
<dbReference type="PANTHER" id="PTHR42879:SF2">
    <property type="entry name" value="3-OXOACYL-[ACYL-CARRIER-PROTEIN] REDUCTASE FABG"/>
    <property type="match status" value="1"/>
</dbReference>
<dbReference type="EMBL" id="CP035282">
    <property type="protein sequence ID" value="QAT60515.1"/>
    <property type="molecule type" value="Genomic_DNA"/>
</dbReference>
<dbReference type="KEGG" id="spoa:EQM13_02460"/>
<dbReference type="PRINTS" id="PR00081">
    <property type="entry name" value="GDHRDH"/>
</dbReference>
<dbReference type="PANTHER" id="PTHR42879">
    <property type="entry name" value="3-OXOACYL-(ACYL-CARRIER-PROTEIN) REDUCTASE"/>
    <property type="match status" value="1"/>
</dbReference>
<dbReference type="GO" id="GO:0016491">
    <property type="term" value="F:oxidoreductase activity"/>
    <property type="evidence" value="ECO:0007669"/>
    <property type="project" value="UniProtKB-KW"/>
</dbReference>
<keyword evidence="4" id="KW-1185">Reference proteome</keyword>
<dbReference type="NCBIfam" id="NF005559">
    <property type="entry name" value="PRK07231.1"/>
    <property type="match status" value="1"/>
</dbReference>
<gene>
    <name evidence="3" type="ORF">EQM13_02460</name>
</gene>
<dbReference type="InterPro" id="IPR050259">
    <property type="entry name" value="SDR"/>
</dbReference>
<dbReference type="Pfam" id="PF13561">
    <property type="entry name" value="adh_short_C2"/>
    <property type="match status" value="1"/>
</dbReference>
<accession>A0A410Q940</accession>
<sequence length="245" mass="26810">MVNKTAIITGASKGIGKQMAKTFAENGYNLLINYNNSKKEAEELCQQLNSKGIIAYAYRADVSDRKQVDSMVEFCIKRFRNIDLLINNAGVAQSILFTDITQDDWKRMIDINLTGVFNCTQSVAKYMISEKKGKIINISSIWGMVGGSCEVHYSTVKAGIIGFTKALAKELGPSNIQVNSIAPGVIQTDMLKGLNDKDLEELKYDTPLMRLGTADDIAECALFLASDKADFITGQVISPNGGFVI</sequence>